<dbReference type="PANTHER" id="PTHR10656">
    <property type="entry name" value="CELL FATE DETERMINING PROTEIN MAB21-RELATED"/>
    <property type="match status" value="1"/>
</dbReference>
<name>A0A6J8BHG5_MYTCO</name>
<dbReference type="EMBL" id="CACVKT020003342">
    <property type="protein sequence ID" value="CAC5383113.1"/>
    <property type="molecule type" value="Genomic_DNA"/>
</dbReference>
<sequence length="682" mass="78772">MENRKLSRFNSLYWNPGSESIDSFTCNWHEENNWLAPPVTLAAKVINHLVKCRAVGTLIVPKWSSSPFWPLLFEEGLHYKPYVEDVIEFFEANRIFVAGHNIPVAIAVSFEAAFYGIKWAHHIAGVKNPCDSDFVRSILDASKRMLSRPIQKKTPVDPDIMKKLFNFYNKKSRSLKDLRLLCMCDLAYTGFFRYNELYMSSLDIYIQNLHDQQCIFQIPKNEVKEIERFVIHIVKKFIPTTIKALNPNFTVLEVVNAGSYFEHTKVKNPDEFDFMVVVRELSTPVSVQIQKGCIPGYANVKLRQKGRWHSSGMEYTPEKEFEISILSFNAYLRQAVSLVPVQKGRYGTLTYQDVAVRGKPYSVFSHVQTANFIWKRKICKTGEEMLYQRSDVTKKTDNDNLKICVDMMTCCHFPADIFSEILPSSSLSNPSLINNGCHIVLKPCNTSSCNDKETPCRLISYTKSEVEKMANLDENWKVIYKCTKLLFSYVEYSGIDSYKLKSTVLHLSARYGHTELGRGLIFVLKSLQISSSKGLLGCYFNSTLNIWSISLSYRYFTKWQIILLFKIFRVFEKIPAEESQHLLLSKIINQWICCTCRHSIEVSQIRSNIFDENSLATFNVQGNIFLEIVYELEPTLKAQKPLKWIPLQMKCHVFIDVCKVLISKLLQKTFILIPGFLRFSKK</sequence>
<dbReference type="AlphaFoldDB" id="A0A6J8BHG5"/>
<protein>
    <recommendedName>
        <fullName evidence="2">Mab-21-like nucleotidyltransferase domain-containing protein</fullName>
    </recommendedName>
</protein>
<evidence type="ECO:0000259" key="2">
    <source>
        <dbReference type="Pfam" id="PF03281"/>
    </source>
</evidence>
<organism evidence="3 4">
    <name type="scientific">Mytilus coruscus</name>
    <name type="common">Sea mussel</name>
    <dbReference type="NCBI Taxonomy" id="42192"/>
    <lineage>
        <taxon>Eukaryota</taxon>
        <taxon>Metazoa</taxon>
        <taxon>Spiralia</taxon>
        <taxon>Lophotrochozoa</taxon>
        <taxon>Mollusca</taxon>
        <taxon>Bivalvia</taxon>
        <taxon>Autobranchia</taxon>
        <taxon>Pteriomorphia</taxon>
        <taxon>Mytilida</taxon>
        <taxon>Mytiloidea</taxon>
        <taxon>Mytilidae</taxon>
        <taxon>Mytilinae</taxon>
        <taxon>Mytilus</taxon>
    </lineage>
</organism>
<gene>
    <name evidence="3" type="ORF">MCOR_18887</name>
</gene>
<comment type="similarity">
    <text evidence="1">Belongs to the mab-21 family.</text>
</comment>
<dbReference type="Proteomes" id="UP000507470">
    <property type="component" value="Unassembled WGS sequence"/>
</dbReference>
<evidence type="ECO:0000256" key="1">
    <source>
        <dbReference type="ARBA" id="ARBA00008307"/>
    </source>
</evidence>
<feature type="domain" description="Mab-21-like nucleotidyltransferase" evidence="2">
    <location>
        <begin position="260"/>
        <end position="322"/>
    </location>
</feature>
<reference evidence="3 4" key="1">
    <citation type="submission" date="2020-06" db="EMBL/GenBank/DDBJ databases">
        <authorList>
            <person name="Li R."/>
            <person name="Bekaert M."/>
        </authorList>
    </citation>
    <scope>NUCLEOTIDE SEQUENCE [LARGE SCALE GENOMIC DNA]</scope>
    <source>
        <strain evidence="4">wild</strain>
    </source>
</reference>
<keyword evidence="4" id="KW-1185">Reference proteome</keyword>
<evidence type="ECO:0000313" key="3">
    <source>
        <dbReference type="EMBL" id="CAC5383113.1"/>
    </source>
</evidence>
<proteinExistence type="inferred from homology"/>
<accession>A0A6J8BHG5</accession>
<dbReference type="Pfam" id="PF03281">
    <property type="entry name" value="Mab-21"/>
    <property type="match status" value="1"/>
</dbReference>
<dbReference type="InterPro" id="IPR046903">
    <property type="entry name" value="Mab-21-like_nuc_Trfase"/>
</dbReference>
<dbReference type="PANTHER" id="PTHR10656:SF42">
    <property type="entry name" value="CYCLIC GMP-AMP SYNTHASE-LIKE PROTEIN-RELATED"/>
    <property type="match status" value="1"/>
</dbReference>
<dbReference type="OrthoDB" id="6054650at2759"/>
<dbReference type="Gene3D" id="3.30.460.90">
    <property type="match status" value="1"/>
</dbReference>
<evidence type="ECO:0000313" key="4">
    <source>
        <dbReference type="Proteomes" id="UP000507470"/>
    </source>
</evidence>